<feature type="compositionally biased region" description="Low complexity" evidence="1">
    <location>
        <begin position="91"/>
        <end position="101"/>
    </location>
</feature>
<evidence type="ECO:0000313" key="3">
    <source>
        <dbReference type="Proteomes" id="UP000636479"/>
    </source>
</evidence>
<dbReference type="EMBL" id="JACAZF010000001">
    <property type="protein sequence ID" value="KAF7316359.1"/>
    <property type="molecule type" value="Genomic_DNA"/>
</dbReference>
<comment type="caution">
    <text evidence="2">The sequence shown here is derived from an EMBL/GenBank/DDBJ whole genome shotgun (WGS) entry which is preliminary data.</text>
</comment>
<dbReference type="Proteomes" id="UP000636479">
    <property type="component" value="Unassembled WGS sequence"/>
</dbReference>
<evidence type="ECO:0000256" key="1">
    <source>
        <dbReference type="SAM" id="MobiDB-lite"/>
    </source>
</evidence>
<name>A0A8H6WL22_9AGAR</name>
<evidence type="ECO:0000313" key="2">
    <source>
        <dbReference type="EMBL" id="KAF7316359.1"/>
    </source>
</evidence>
<accession>A0A8H6WL22</accession>
<gene>
    <name evidence="2" type="ORF">MIND_00154700</name>
</gene>
<dbReference type="AlphaFoldDB" id="A0A8H6WL22"/>
<dbReference type="RefSeq" id="XP_037226382.1">
    <property type="nucleotide sequence ID" value="XM_037358472.1"/>
</dbReference>
<sequence>MFALSTPDYKVAVTGNESLNIDINMHKALPTKLRLVLGARVLYLDIPDPLTVGFKFNVHPQAGSARPTSAAAQPHSANEIMMGQQLVSATRRSSVSSGTVVPEAAATREREQLQPEVDSTTGLSQSLGELNMQAASEGEIVSLH</sequence>
<proteinExistence type="predicted"/>
<reference evidence="2" key="1">
    <citation type="submission" date="2020-05" db="EMBL/GenBank/DDBJ databases">
        <title>Mycena genomes resolve the evolution of fungal bioluminescence.</title>
        <authorList>
            <person name="Tsai I.J."/>
        </authorList>
    </citation>
    <scope>NUCLEOTIDE SEQUENCE</scope>
    <source>
        <strain evidence="2">171206Taipei</strain>
    </source>
</reference>
<protein>
    <submittedName>
        <fullName evidence="2">Uncharacterized protein</fullName>
    </submittedName>
</protein>
<feature type="compositionally biased region" description="Polar residues" evidence="1">
    <location>
        <begin position="117"/>
        <end position="128"/>
    </location>
</feature>
<keyword evidence="3" id="KW-1185">Reference proteome</keyword>
<dbReference type="GeneID" id="59340988"/>
<organism evidence="2 3">
    <name type="scientific">Mycena indigotica</name>
    <dbReference type="NCBI Taxonomy" id="2126181"/>
    <lineage>
        <taxon>Eukaryota</taxon>
        <taxon>Fungi</taxon>
        <taxon>Dikarya</taxon>
        <taxon>Basidiomycota</taxon>
        <taxon>Agaricomycotina</taxon>
        <taxon>Agaricomycetes</taxon>
        <taxon>Agaricomycetidae</taxon>
        <taxon>Agaricales</taxon>
        <taxon>Marasmiineae</taxon>
        <taxon>Mycenaceae</taxon>
        <taxon>Mycena</taxon>
    </lineage>
</organism>
<feature type="region of interest" description="Disordered" evidence="1">
    <location>
        <begin position="91"/>
        <end position="144"/>
    </location>
</feature>